<feature type="domain" description="SAF" evidence="1">
    <location>
        <begin position="62"/>
        <end position="121"/>
    </location>
</feature>
<dbReference type="RefSeq" id="WP_207008759.1">
    <property type="nucleotide sequence ID" value="NZ_CP022295.1"/>
</dbReference>
<name>A0ABX7PGL6_9ACTN</name>
<reference evidence="2 3" key="1">
    <citation type="submission" date="2017-06" db="EMBL/GenBank/DDBJ databases">
        <title>Complete Genome Sequence of the Soil Carbazole-Degrading Bacterium Nocardioides aromaticivorans IC177.</title>
        <authorList>
            <person name="Vejarano F."/>
            <person name="Suzuki-Minakuchi C."/>
            <person name="Ohtsubo Y."/>
            <person name="Tsuda M."/>
            <person name="Okada K."/>
            <person name="Nojiri H."/>
        </authorList>
    </citation>
    <scope>NUCLEOTIDE SEQUENCE [LARGE SCALE GENOMIC DNA]</scope>
    <source>
        <strain evidence="2 3">IC177</strain>
    </source>
</reference>
<evidence type="ECO:0000313" key="3">
    <source>
        <dbReference type="Proteomes" id="UP000662818"/>
    </source>
</evidence>
<sequence length="223" mass="23093">MAPSTPPRPPRPPRPLRHRVADTLTRVRRRVLRRRRPLAVLLAAGAVAAALHTLAPPPPASTGLRVAARDLPAGHVLTDDDLVDAEVPPGVVPEGAEGHPEGRVLAAPLRAGEPVTDVRLVGEGLASAQPPGTVALPVRLSDAGQAALLTVGDRITLVATDPQAGTAEPLADDALVLAIPDARHAGDGALPGRLVVVGLAQEDVYQVTSASVAAYVTYTWRRS</sequence>
<dbReference type="Pfam" id="PF08666">
    <property type="entry name" value="SAF"/>
    <property type="match status" value="1"/>
</dbReference>
<evidence type="ECO:0000259" key="1">
    <source>
        <dbReference type="SMART" id="SM00858"/>
    </source>
</evidence>
<dbReference type="InterPro" id="IPR013974">
    <property type="entry name" value="SAF"/>
</dbReference>
<dbReference type="SMART" id="SM00858">
    <property type="entry name" value="SAF"/>
    <property type="match status" value="1"/>
</dbReference>
<dbReference type="Proteomes" id="UP000662818">
    <property type="component" value="Chromosome"/>
</dbReference>
<protein>
    <submittedName>
        <fullName evidence="2">Pilus assembly protein CpaB</fullName>
    </submittedName>
</protein>
<keyword evidence="3" id="KW-1185">Reference proteome</keyword>
<dbReference type="EMBL" id="CP022295">
    <property type="protein sequence ID" value="QSR24820.1"/>
    <property type="molecule type" value="Genomic_DNA"/>
</dbReference>
<evidence type="ECO:0000313" key="2">
    <source>
        <dbReference type="EMBL" id="QSR24820.1"/>
    </source>
</evidence>
<accession>A0ABX7PGL6</accession>
<gene>
    <name evidence="2" type="ORF">CFH99_04210</name>
</gene>
<organism evidence="2 3">
    <name type="scientific">Nocardioides aromaticivorans</name>
    <dbReference type="NCBI Taxonomy" id="200618"/>
    <lineage>
        <taxon>Bacteria</taxon>
        <taxon>Bacillati</taxon>
        <taxon>Actinomycetota</taxon>
        <taxon>Actinomycetes</taxon>
        <taxon>Propionibacteriales</taxon>
        <taxon>Nocardioidaceae</taxon>
        <taxon>Nocardioides</taxon>
    </lineage>
</organism>
<proteinExistence type="predicted"/>
<dbReference type="CDD" id="cd11614">
    <property type="entry name" value="SAF_CpaB_FlgA_like"/>
    <property type="match status" value="1"/>
</dbReference>